<evidence type="ECO:0000313" key="7">
    <source>
        <dbReference type="EMBL" id="THG41537.1"/>
    </source>
</evidence>
<sequence>MSMVRPPSAGRGGSTRNELKRAARRLFAERGIAAVGMREIVEAAGQRNAAAVHYYFGSKDDLLRELVVEGADLIDASRMTMLDEAEAKGEMSLRDVVRALVVPNAELQGETGEGETYFRFMTSMQTERRQMFDEWAGGEHSEGYVRCLAHFHRLLAHLPHALVNQRLLFAGLSLRTLLAGREAARDAGAGPDHPYWGEPVALDGMIDAVEAILMGPPPAGEASRPAGASVSATPA</sequence>
<dbReference type="Proteomes" id="UP000308038">
    <property type="component" value="Unassembled WGS sequence"/>
</dbReference>
<keyword evidence="1" id="KW-0805">Transcription regulation</keyword>
<dbReference type="EMBL" id="SSTI01000002">
    <property type="protein sequence ID" value="THG41537.1"/>
    <property type="molecule type" value="Genomic_DNA"/>
</dbReference>
<dbReference type="InterPro" id="IPR001647">
    <property type="entry name" value="HTH_TetR"/>
</dbReference>
<gene>
    <name evidence="7" type="ORF">E5988_03225</name>
</gene>
<dbReference type="Gene3D" id="1.10.357.10">
    <property type="entry name" value="Tetracycline Repressor, domain 2"/>
    <property type="match status" value="1"/>
</dbReference>
<evidence type="ECO:0000256" key="2">
    <source>
        <dbReference type="ARBA" id="ARBA00023125"/>
    </source>
</evidence>
<reference evidence="7 8" key="1">
    <citation type="submission" date="2019-04" db="EMBL/GenBank/DDBJ databases">
        <title>Microbes associate with the intestines of laboratory mice.</title>
        <authorList>
            <person name="Navarre W."/>
            <person name="Wong E."/>
            <person name="Huang K.C."/>
            <person name="Tropini C."/>
            <person name="Ng K."/>
            <person name="Yu B."/>
        </authorList>
    </citation>
    <scope>NUCLEOTIDE SEQUENCE [LARGE SCALE GENOMIC DNA]</scope>
    <source>
        <strain evidence="7 8">NM83_B4-11</strain>
    </source>
</reference>
<dbReference type="PANTHER" id="PTHR30055">
    <property type="entry name" value="HTH-TYPE TRANSCRIPTIONAL REGULATOR RUTR"/>
    <property type="match status" value="1"/>
</dbReference>
<keyword evidence="2 4" id="KW-0238">DNA-binding</keyword>
<comment type="caution">
    <text evidence="7">The sequence shown here is derived from an EMBL/GenBank/DDBJ whole genome shotgun (WGS) entry which is preliminary data.</text>
</comment>
<accession>A0ABY2QL75</accession>
<organism evidence="7 8">
    <name type="scientific">Sphingomonas olei</name>
    <dbReference type="NCBI Taxonomy" id="1886787"/>
    <lineage>
        <taxon>Bacteria</taxon>
        <taxon>Pseudomonadati</taxon>
        <taxon>Pseudomonadota</taxon>
        <taxon>Alphaproteobacteria</taxon>
        <taxon>Sphingomonadales</taxon>
        <taxon>Sphingomonadaceae</taxon>
        <taxon>Sphingomonas</taxon>
    </lineage>
</organism>
<evidence type="ECO:0000256" key="1">
    <source>
        <dbReference type="ARBA" id="ARBA00023015"/>
    </source>
</evidence>
<protein>
    <submittedName>
        <fullName evidence="7">TetR/AcrR family transcriptional regulator</fullName>
    </submittedName>
</protein>
<dbReference type="PROSITE" id="PS50977">
    <property type="entry name" value="HTH_TETR_2"/>
    <property type="match status" value="1"/>
</dbReference>
<evidence type="ECO:0000256" key="4">
    <source>
        <dbReference type="PROSITE-ProRule" id="PRU00335"/>
    </source>
</evidence>
<evidence type="ECO:0000256" key="3">
    <source>
        <dbReference type="ARBA" id="ARBA00023163"/>
    </source>
</evidence>
<dbReference type="PANTHER" id="PTHR30055:SF234">
    <property type="entry name" value="HTH-TYPE TRANSCRIPTIONAL REGULATOR BETI"/>
    <property type="match status" value="1"/>
</dbReference>
<evidence type="ECO:0000259" key="6">
    <source>
        <dbReference type="PROSITE" id="PS50977"/>
    </source>
</evidence>
<evidence type="ECO:0000256" key="5">
    <source>
        <dbReference type="SAM" id="MobiDB-lite"/>
    </source>
</evidence>
<keyword evidence="8" id="KW-1185">Reference proteome</keyword>
<evidence type="ECO:0000313" key="8">
    <source>
        <dbReference type="Proteomes" id="UP000308038"/>
    </source>
</evidence>
<dbReference type="InterPro" id="IPR050109">
    <property type="entry name" value="HTH-type_TetR-like_transc_reg"/>
</dbReference>
<name>A0ABY2QL75_9SPHN</name>
<dbReference type="SUPFAM" id="SSF46689">
    <property type="entry name" value="Homeodomain-like"/>
    <property type="match status" value="1"/>
</dbReference>
<feature type="DNA-binding region" description="H-T-H motif" evidence="4">
    <location>
        <begin position="37"/>
        <end position="56"/>
    </location>
</feature>
<feature type="region of interest" description="Disordered" evidence="5">
    <location>
        <begin position="216"/>
        <end position="235"/>
    </location>
</feature>
<dbReference type="InterPro" id="IPR009057">
    <property type="entry name" value="Homeodomain-like_sf"/>
</dbReference>
<dbReference type="RefSeq" id="WP_136450712.1">
    <property type="nucleotide sequence ID" value="NZ_SSTI01000002.1"/>
</dbReference>
<keyword evidence="3" id="KW-0804">Transcription</keyword>
<proteinExistence type="predicted"/>
<dbReference type="Pfam" id="PF00440">
    <property type="entry name" value="TetR_N"/>
    <property type="match status" value="1"/>
</dbReference>
<feature type="domain" description="HTH tetR-type" evidence="6">
    <location>
        <begin position="13"/>
        <end position="74"/>
    </location>
</feature>